<reference evidence="1" key="1">
    <citation type="submission" date="2019-08" db="EMBL/GenBank/DDBJ databases">
        <authorList>
            <person name="Kucharzyk K."/>
            <person name="Murdoch R.W."/>
            <person name="Higgins S."/>
            <person name="Loffler F."/>
        </authorList>
    </citation>
    <scope>NUCLEOTIDE SEQUENCE</scope>
</reference>
<evidence type="ECO:0000313" key="1">
    <source>
        <dbReference type="EMBL" id="MPN50651.1"/>
    </source>
</evidence>
<comment type="caution">
    <text evidence="1">The sequence shown here is derived from an EMBL/GenBank/DDBJ whole genome shotgun (WGS) entry which is preliminary data.</text>
</comment>
<dbReference type="AlphaFoldDB" id="A0A645IH77"/>
<proteinExistence type="predicted"/>
<sequence length="99" mass="12013">MRLVMHREIEYHHSGIIDHSFLTFQLRPIHRFRSNITLGVKHRMRHIELLDDKDIFMLPGQRSDRCGTRIILFKLPRHGIIPRKTPDRQCLREFFRGRT</sequence>
<accession>A0A645IH77</accession>
<dbReference type="EMBL" id="VSSQ01115024">
    <property type="protein sequence ID" value="MPN50651.1"/>
    <property type="molecule type" value="Genomic_DNA"/>
</dbReference>
<name>A0A645IH77_9ZZZZ</name>
<organism evidence="1">
    <name type="scientific">bioreactor metagenome</name>
    <dbReference type="NCBI Taxonomy" id="1076179"/>
    <lineage>
        <taxon>unclassified sequences</taxon>
        <taxon>metagenomes</taxon>
        <taxon>ecological metagenomes</taxon>
    </lineage>
</organism>
<protein>
    <submittedName>
        <fullName evidence="1">Uncharacterized protein</fullName>
    </submittedName>
</protein>
<gene>
    <name evidence="1" type="ORF">SDC9_198283</name>
</gene>